<dbReference type="Gene3D" id="3.40.50.300">
    <property type="entry name" value="P-loop containing nucleotide triphosphate hydrolases"/>
    <property type="match status" value="1"/>
</dbReference>
<organism evidence="1 2">
    <name type="scientific">Candidatus Curtissbacteria bacterium GW2011_GWC1_44_33</name>
    <dbReference type="NCBI Taxonomy" id="1618413"/>
    <lineage>
        <taxon>Bacteria</taxon>
        <taxon>Candidatus Curtissiibacteriota</taxon>
    </lineage>
</organism>
<dbReference type="SUPFAM" id="SSF52540">
    <property type="entry name" value="P-loop containing nucleoside triphosphate hydrolases"/>
    <property type="match status" value="1"/>
</dbReference>
<proteinExistence type="predicted"/>
<dbReference type="EMBL" id="LCIZ01000034">
    <property type="protein sequence ID" value="KKT65964.1"/>
    <property type="molecule type" value="Genomic_DNA"/>
</dbReference>
<dbReference type="AlphaFoldDB" id="A0A0G1M1W6"/>
<evidence type="ECO:0000313" key="2">
    <source>
        <dbReference type="Proteomes" id="UP000033901"/>
    </source>
</evidence>
<gene>
    <name evidence="1" type="ORF">UW61_C0034G0009</name>
</gene>
<comment type="caution">
    <text evidence="1">The sequence shown here is derived from an EMBL/GenBank/DDBJ whole genome shotgun (WGS) entry which is preliminary data.</text>
</comment>
<keyword evidence="1" id="KW-0808">Transferase</keyword>
<dbReference type="Pfam" id="PF01745">
    <property type="entry name" value="IPT"/>
    <property type="match status" value="1"/>
</dbReference>
<reference evidence="1 2" key="1">
    <citation type="journal article" date="2015" name="Nature">
        <title>rRNA introns, odd ribosomes, and small enigmatic genomes across a large radiation of phyla.</title>
        <authorList>
            <person name="Brown C.T."/>
            <person name="Hug L.A."/>
            <person name="Thomas B.C."/>
            <person name="Sharon I."/>
            <person name="Castelle C.J."/>
            <person name="Singh A."/>
            <person name="Wilkins M.J."/>
            <person name="Williams K.H."/>
            <person name="Banfield J.F."/>
        </authorList>
    </citation>
    <scope>NUCLEOTIDE SEQUENCE [LARGE SCALE GENOMIC DNA]</scope>
</reference>
<sequence length="47" mass="5111">MQKLLIVCGPTATGKTALALSLAKKFKGELISADSKQVYIIFSLREK</sequence>
<accession>A0A0G1M1W6</accession>
<dbReference type="GO" id="GO:0016740">
    <property type="term" value="F:transferase activity"/>
    <property type="evidence" value="ECO:0007669"/>
    <property type="project" value="UniProtKB-KW"/>
</dbReference>
<name>A0A0G1M1W6_9BACT</name>
<dbReference type="InterPro" id="IPR027417">
    <property type="entry name" value="P-loop_NTPase"/>
</dbReference>
<protein>
    <submittedName>
        <fullName evidence="1">tRNA dimethylallyltransferase</fullName>
    </submittedName>
</protein>
<dbReference type="Proteomes" id="UP000033901">
    <property type="component" value="Unassembled WGS sequence"/>
</dbReference>
<dbReference type="PATRIC" id="fig|1618413.3.peg.450"/>
<evidence type="ECO:0000313" key="1">
    <source>
        <dbReference type="EMBL" id="KKT65964.1"/>
    </source>
</evidence>